<accession>A0A2P5AGG8</accession>
<gene>
    <name evidence="1" type="ORF">PanWU01x14_334600</name>
</gene>
<dbReference type="AlphaFoldDB" id="A0A2P5AGG8"/>
<protein>
    <submittedName>
        <fullName evidence="1">Uncharacterized protein</fullName>
    </submittedName>
</protein>
<dbReference type="Proteomes" id="UP000237105">
    <property type="component" value="Unassembled WGS sequence"/>
</dbReference>
<name>A0A2P5AGG8_PARAD</name>
<comment type="caution">
    <text evidence="1">The sequence shown here is derived from an EMBL/GenBank/DDBJ whole genome shotgun (WGS) entry which is preliminary data.</text>
</comment>
<organism evidence="1 2">
    <name type="scientific">Parasponia andersonii</name>
    <name type="common">Sponia andersonii</name>
    <dbReference type="NCBI Taxonomy" id="3476"/>
    <lineage>
        <taxon>Eukaryota</taxon>
        <taxon>Viridiplantae</taxon>
        <taxon>Streptophyta</taxon>
        <taxon>Embryophyta</taxon>
        <taxon>Tracheophyta</taxon>
        <taxon>Spermatophyta</taxon>
        <taxon>Magnoliopsida</taxon>
        <taxon>eudicotyledons</taxon>
        <taxon>Gunneridae</taxon>
        <taxon>Pentapetalae</taxon>
        <taxon>rosids</taxon>
        <taxon>fabids</taxon>
        <taxon>Rosales</taxon>
        <taxon>Cannabaceae</taxon>
        <taxon>Parasponia</taxon>
    </lineage>
</organism>
<evidence type="ECO:0000313" key="2">
    <source>
        <dbReference type="Proteomes" id="UP000237105"/>
    </source>
</evidence>
<evidence type="ECO:0000313" key="1">
    <source>
        <dbReference type="EMBL" id="PON35620.1"/>
    </source>
</evidence>
<sequence length="129" mass="14700">MRQIKRESWNEDLGLSTVHIWSFVIWTQNVLYSKLTSLCPRSGSKIMTNPWSTSLGLIRLRLGKVSVQYWKSISNQQGTLDGTDSHDSELMSILPSLWLQASLSRLRIETQDGFRSNMRGLLSFTPIVA</sequence>
<reference evidence="2" key="1">
    <citation type="submission" date="2016-06" db="EMBL/GenBank/DDBJ databases">
        <title>Parallel loss of symbiosis genes in relatives of nitrogen-fixing non-legume Parasponia.</title>
        <authorList>
            <person name="Van Velzen R."/>
            <person name="Holmer R."/>
            <person name="Bu F."/>
            <person name="Rutten L."/>
            <person name="Van Zeijl A."/>
            <person name="Liu W."/>
            <person name="Santuari L."/>
            <person name="Cao Q."/>
            <person name="Sharma T."/>
            <person name="Shen D."/>
            <person name="Roswanjaya Y."/>
            <person name="Wardhani T."/>
            <person name="Kalhor M.S."/>
            <person name="Jansen J."/>
            <person name="Van den Hoogen J."/>
            <person name="Gungor B."/>
            <person name="Hartog M."/>
            <person name="Hontelez J."/>
            <person name="Verver J."/>
            <person name="Yang W.-C."/>
            <person name="Schijlen E."/>
            <person name="Repin R."/>
            <person name="Schilthuizen M."/>
            <person name="Schranz E."/>
            <person name="Heidstra R."/>
            <person name="Miyata K."/>
            <person name="Fedorova E."/>
            <person name="Kohlen W."/>
            <person name="Bisseling T."/>
            <person name="Smit S."/>
            <person name="Geurts R."/>
        </authorList>
    </citation>
    <scope>NUCLEOTIDE SEQUENCE [LARGE SCALE GENOMIC DNA]</scope>
    <source>
        <strain evidence="2">cv. WU1-14</strain>
    </source>
</reference>
<keyword evidence="2" id="KW-1185">Reference proteome</keyword>
<dbReference type="EMBL" id="JXTB01000604">
    <property type="protein sequence ID" value="PON35620.1"/>
    <property type="molecule type" value="Genomic_DNA"/>
</dbReference>
<proteinExistence type="predicted"/>